<proteinExistence type="predicted"/>
<dbReference type="Gene3D" id="3.40.1420.30">
    <property type="match status" value="1"/>
</dbReference>
<dbReference type="InterPro" id="IPR021533">
    <property type="entry name" value="PepSY-like"/>
</dbReference>
<comment type="caution">
    <text evidence="2">The sequence shown here is derived from an EMBL/GenBank/DDBJ whole genome shotgun (WGS) entry which is preliminary data.</text>
</comment>
<keyword evidence="3" id="KW-1185">Reference proteome</keyword>
<protein>
    <recommendedName>
        <fullName evidence="1">Putative beta-lactamase-inhibitor-like PepSY-like domain-containing protein</fullName>
    </recommendedName>
</protein>
<sequence length="70" mass="8142">MVNWNLVTGKGEKLSSQDVRRSILTFIIKNHPGNQVEFIEKKRSSYRIDIRGGDALIFDFNGQFVRTDRE</sequence>
<reference evidence="2 3" key="1">
    <citation type="submission" date="2016-07" db="EMBL/GenBank/DDBJ databases">
        <title>Genome analysis of Sphingobacterium siyangense T12B17.</title>
        <authorList>
            <person name="Xu D."/>
            <person name="Su Y."/>
            <person name="Zheng S."/>
        </authorList>
    </citation>
    <scope>NUCLEOTIDE SEQUENCE [LARGE SCALE GENOMIC DNA]</scope>
    <source>
        <strain evidence="2 3">T12B17</strain>
    </source>
</reference>
<gene>
    <name evidence="2" type="ORF">BCY89_03370</name>
</gene>
<dbReference type="AlphaFoldDB" id="A0A420GBH7"/>
<name>A0A420GBH7_9SPHI</name>
<dbReference type="RefSeq" id="WP_120332821.1">
    <property type="nucleotide sequence ID" value="NZ_CP070350.1"/>
</dbReference>
<organism evidence="2 3">
    <name type="scientific">Sphingobacterium siyangense</name>
    <dbReference type="NCBI Taxonomy" id="459529"/>
    <lineage>
        <taxon>Bacteria</taxon>
        <taxon>Pseudomonadati</taxon>
        <taxon>Bacteroidota</taxon>
        <taxon>Sphingobacteriia</taxon>
        <taxon>Sphingobacteriales</taxon>
        <taxon>Sphingobacteriaceae</taxon>
        <taxon>Sphingobacterium</taxon>
    </lineage>
</organism>
<evidence type="ECO:0000313" key="3">
    <source>
        <dbReference type="Proteomes" id="UP000286402"/>
    </source>
</evidence>
<dbReference type="Proteomes" id="UP000286402">
    <property type="component" value="Unassembled WGS sequence"/>
</dbReference>
<dbReference type="Pfam" id="PF11396">
    <property type="entry name" value="PepSY_like"/>
    <property type="match status" value="1"/>
</dbReference>
<dbReference type="EMBL" id="MCAQ01000001">
    <property type="protein sequence ID" value="RKF42526.1"/>
    <property type="molecule type" value="Genomic_DNA"/>
</dbReference>
<accession>A0A420GBH7</accession>
<evidence type="ECO:0000259" key="1">
    <source>
        <dbReference type="Pfam" id="PF11396"/>
    </source>
</evidence>
<dbReference type="SUPFAM" id="SSF160574">
    <property type="entry name" value="BT0923-like"/>
    <property type="match status" value="1"/>
</dbReference>
<feature type="domain" description="Putative beta-lactamase-inhibitor-like PepSY-like" evidence="1">
    <location>
        <begin position="3"/>
        <end position="65"/>
    </location>
</feature>
<evidence type="ECO:0000313" key="2">
    <source>
        <dbReference type="EMBL" id="RKF42526.1"/>
    </source>
</evidence>